<dbReference type="AlphaFoldDB" id="A0A9N9DIW4"/>
<keyword evidence="2" id="KW-1185">Reference proteome</keyword>
<organism evidence="1 2">
    <name type="scientific">Funneliformis caledonium</name>
    <dbReference type="NCBI Taxonomy" id="1117310"/>
    <lineage>
        <taxon>Eukaryota</taxon>
        <taxon>Fungi</taxon>
        <taxon>Fungi incertae sedis</taxon>
        <taxon>Mucoromycota</taxon>
        <taxon>Glomeromycotina</taxon>
        <taxon>Glomeromycetes</taxon>
        <taxon>Glomerales</taxon>
        <taxon>Glomeraceae</taxon>
        <taxon>Funneliformis</taxon>
    </lineage>
</organism>
<evidence type="ECO:0000313" key="2">
    <source>
        <dbReference type="Proteomes" id="UP000789570"/>
    </source>
</evidence>
<name>A0A9N9DIW4_9GLOM</name>
<dbReference type="Proteomes" id="UP000789570">
    <property type="component" value="Unassembled WGS sequence"/>
</dbReference>
<proteinExistence type="predicted"/>
<feature type="non-terminal residue" evidence="1">
    <location>
        <position position="55"/>
    </location>
</feature>
<accession>A0A9N9DIW4</accession>
<comment type="caution">
    <text evidence="1">The sequence shown here is derived from an EMBL/GenBank/DDBJ whole genome shotgun (WGS) entry which is preliminary data.</text>
</comment>
<sequence length="55" mass="6385">MDIPSNESEYNQKDLNKKNTSVLTSKSVISKRKCQKVLQEFEISKNLKEQANELK</sequence>
<evidence type="ECO:0000313" key="1">
    <source>
        <dbReference type="EMBL" id="CAG8640419.1"/>
    </source>
</evidence>
<gene>
    <name evidence="1" type="ORF">FCALED_LOCUS10535</name>
</gene>
<protein>
    <submittedName>
        <fullName evidence="1">6932_t:CDS:1</fullName>
    </submittedName>
</protein>
<reference evidence="1" key="1">
    <citation type="submission" date="2021-06" db="EMBL/GenBank/DDBJ databases">
        <authorList>
            <person name="Kallberg Y."/>
            <person name="Tangrot J."/>
            <person name="Rosling A."/>
        </authorList>
    </citation>
    <scope>NUCLEOTIDE SEQUENCE</scope>
    <source>
        <strain evidence="1">UK204</strain>
    </source>
</reference>
<dbReference type="OrthoDB" id="2307465at2759"/>
<dbReference type="EMBL" id="CAJVPQ010003920">
    <property type="protein sequence ID" value="CAG8640419.1"/>
    <property type="molecule type" value="Genomic_DNA"/>
</dbReference>